<comment type="caution">
    <text evidence="2">The sequence shown here is derived from an EMBL/GenBank/DDBJ whole genome shotgun (WGS) entry which is preliminary data.</text>
</comment>
<name>A0A562KG86_9BRAD</name>
<feature type="region of interest" description="Disordered" evidence="1">
    <location>
        <begin position="103"/>
        <end position="134"/>
    </location>
</feature>
<dbReference type="RefSeq" id="WP_145642678.1">
    <property type="nucleotide sequence ID" value="NZ_CP088014.1"/>
</dbReference>
<evidence type="ECO:0000313" key="2">
    <source>
        <dbReference type="EMBL" id="TWH94275.1"/>
    </source>
</evidence>
<proteinExistence type="predicted"/>
<sequence>MNVEELKIAIEAMPAEIQDELKRMRSSGRGLLGKVTTQMIVDRHLPLLVWFRKKLHADHTVLSMLLHLHGISGPDGEPLTVGTVSSAFSRAVKAAELSKFQAGTGNPVKAQKRAGPKRSAATPASVPRPAQHRPVLNVEANSFASAPPRVPITLEPLALTPISEVPARRRDASEIRRADHARLMLIDPTQED</sequence>
<reference evidence="2 3" key="1">
    <citation type="journal article" date="2015" name="Stand. Genomic Sci.">
        <title>Genomic Encyclopedia of Bacterial and Archaeal Type Strains, Phase III: the genomes of soil and plant-associated and newly described type strains.</title>
        <authorList>
            <person name="Whitman W.B."/>
            <person name="Woyke T."/>
            <person name="Klenk H.P."/>
            <person name="Zhou Y."/>
            <person name="Lilburn T.G."/>
            <person name="Beck B.J."/>
            <person name="De Vos P."/>
            <person name="Vandamme P."/>
            <person name="Eisen J.A."/>
            <person name="Garrity G."/>
            <person name="Hugenholtz P."/>
            <person name="Kyrpides N.C."/>
        </authorList>
    </citation>
    <scope>NUCLEOTIDE SEQUENCE [LARGE SCALE GENOMIC DNA]</scope>
    <source>
        <strain evidence="2 3">CGMCC 1.10947</strain>
    </source>
</reference>
<dbReference type="EMBL" id="VLKL01000037">
    <property type="protein sequence ID" value="TWH94275.1"/>
    <property type="molecule type" value="Genomic_DNA"/>
</dbReference>
<dbReference type="AlphaFoldDB" id="A0A562KG86"/>
<organism evidence="2 3">
    <name type="scientific">Bradyrhizobium daqingense</name>
    <dbReference type="NCBI Taxonomy" id="993502"/>
    <lineage>
        <taxon>Bacteria</taxon>
        <taxon>Pseudomonadati</taxon>
        <taxon>Pseudomonadota</taxon>
        <taxon>Alphaproteobacteria</taxon>
        <taxon>Hyphomicrobiales</taxon>
        <taxon>Nitrobacteraceae</taxon>
        <taxon>Bradyrhizobium</taxon>
    </lineage>
</organism>
<protein>
    <submittedName>
        <fullName evidence="2">Uncharacterized protein</fullName>
    </submittedName>
</protein>
<gene>
    <name evidence="2" type="ORF">IQ17_06821</name>
</gene>
<accession>A0A562KG86</accession>
<evidence type="ECO:0000313" key="3">
    <source>
        <dbReference type="Proteomes" id="UP000317176"/>
    </source>
</evidence>
<keyword evidence="3" id="KW-1185">Reference proteome</keyword>
<evidence type="ECO:0000256" key="1">
    <source>
        <dbReference type="SAM" id="MobiDB-lite"/>
    </source>
</evidence>
<dbReference type="Proteomes" id="UP000317176">
    <property type="component" value="Unassembled WGS sequence"/>
</dbReference>